<dbReference type="EMBL" id="FMIK01000018">
    <property type="protein sequence ID" value="SCL86581.1"/>
    <property type="molecule type" value="Genomic_DNA"/>
</dbReference>
<name>A0AAX2CDX5_9BACI</name>
<gene>
    <name evidence="1" type="ORF">BCB44BAC_00969</name>
</gene>
<protein>
    <submittedName>
        <fullName evidence="1">Uncharacterized protein</fullName>
    </submittedName>
</protein>
<evidence type="ECO:0000313" key="1">
    <source>
        <dbReference type="EMBL" id="SCL86581.1"/>
    </source>
</evidence>
<proteinExistence type="predicted"/>
<dbReference type="Proteomes" id="UP000242164">
    <property type="component" value="Unassembled WGS sequence"/>
</dbReference>
<sequence>MTTIRMNAMAA</sequence>
<evidence type="ECO:0000313" key="2">
    <source>
        <dbReference type="Proteomes" id="UP000242164"/>
    </source>
</evidence>
<comment type="caution">
    <text evidence="1">The sequence shown here is derived from an EMBL/GenBank/DDBJ whole genome shotgun (WGS) entry which is preliminary data.</text>
</comment>
<organism evidence="1 2">
    <name type="scientific">Bacillus cytotoxicus</name>
    <dbReference type="NCBI Taxonomy" id="580165"/>
    <lineage>
        <taxon>Bacteria</taxon>
        <taxon>Bacillati</taxon>
        <taxon>Bacillota</taxon>
        <taxon>Bacilli</taxon>
        <taxon>Bacillales</taxon>
        <taxon>Bacillaceae</taxon>
        <taxon>Bacillus</taxon>
        <taxon>Bacillus cereus group</taxon>
    </lineage>
</organism>
<accession>A0AAX2CDX5</accession>
<reference evidence="1 2" key="1">
    <citation type="submission" date="2016-08" db="EMBL/GenBank/DDBJ databases">
        <authorList>
            <person name="Loux V."/>
            <person name="Rue O."/>
        </authorList>
    </citation>
    <scope>NUCLEOTIDE SEQUENCE [LARGE SCALE GENOMIC DNA]</scope>
    <source>
        <strain evidence="1 2">AFSSA_08CEB44bac</strain>
    </source>
</reference>